<dbReference type="EMBL" id="CP115965">
    <property type="protein sequence ID" value="WZW98247.1"/>
    <property type="molecule type" value="Genomic_DNA"/>
</dbReference>
<feature type="domain" description="Amine oxidase" evidence="1">
    <location>
        <begin position="11"/>
        <end position="390"/>
    </location>
</feature>
<gene>
    <name evidence="2" type="ORF">PCC79_15360</name>
</gene>
<accession>A0ABZ3C7J6</accession>
<dbReference type="InterPro" id="IPR036188">
    <property type="entry name" value="FAD/NAD-bd_sf"/>
</dbReference>
<evidence type="ECO:0000259" key="1">
    <source>
        <dbReference type="Pfam" id="PF01593"/>
    </source>
</evidence>
<dbReference type="Proteomes" id="UP001434337">
    <property type="component" value="Chromosome"/>
</dbReference>
<organism evidence="2 3">
    <name type="scientific">Propioniciclava soli</name>
    <dbReference type="NCBI Taxonomy" id="2775081"/>
    <lineage>
        <taxon>Bacteria</taxon>
        <taxon>Bacillati</taxon>
        <taxon>Actinomycetota</taxon>
        <taxon>Actinomycetes</taxon>
        <taxon>Propionibacteriales</taxon>
        <taxon>Propionibacteriaceae</taxon>
        <taxon>Propioniciclava</taxon>
    </lineage>
</organism>
<name>A0ABZ3C7J6_9ACTN</name>
<evidence type="ECO:0000313" key="3">
    <source>
        <dbReference type="Proteomes" id="UP001434337"/>
    </source>
</evidence>
<dbReference type="Pfam" id="PF01593">
    <property type="entry name" value="Amino_oxidase"/>
    <property type="match status" value="1"/>
</dbReference>
<proteinExistence type="predicted"/>
<dbReference type="SUPFAM" id="SSF51905">
    <property type="entry name" value="FAD/NAD(P)-binding domain"/>
    <property type="match status" value="1"/>
</dbReference>
<keyword evidence="3" id="KW-1185">Reference proteome</keyword>
<reference evidence="2 3" key="1">
    <citation type="journal article" date="2023" name="Environ Microbiome">
        <title>A coral-associated actinobacterium mitigates coral bleaching under heat stress.</title>
        <authorList>
            <person name="Li J."/>
            <person name="Zou Y."/>
            <person name="Li Q."/>
            <person name="Zhang J."/>
            <person name="Bourne D.G."/>
            <person name="Lyu Y."/>
            <person name="Liu C."/>
            <person name="Zhang S."/>
        </authorList>
    </citation>
    <scope>NUCLEOTIDE SEQUENCE [LARGE SCALE GENOMIC DNA]</scope>
    <source>
        <strain evidence="2 3">SCSIO 13291</strain>
    </source>
</reference>
<sequence length="401" mass="41376">MTDVLIVGAGLAGLRAASVLRAADLEVRVLEGSCRAGGRIATDSVDGFLLDRGFALVNPAYPELRSAIDVDALALQRFGRGVAVATDAGQTVLADPLRHRSRVGETLGSGIVTPRDAVALARWFASRGRDRDLRGSLDAAGVTGQLRAVLDGFLSGVLADTAGVTSAAFARTLVGFFLRGTPGVPRAGMGHLAELLAEDVAVEIGRRVTAVEPGERPAVVVDGERLGASAVIVATDPTTAGELTGAPVRPMRGLTTWWFAPDAAPVDHPFIVVDGIRGRGPVVNTCVMTNAAPGHAPAGRHLVQASTVLDDLAPSEADVRAHVGLLYGTDAAAWPLLRRDVLPHALPDLRAGWQPGTAEVTPGVHLAGDHIGGASINGALASGRRTAETLLAARAGHRHGR</sequence>
<protein>
    <submittedName>
        <fullName evidence="2">FAD-dependent oxidoreductase</fullName>
    </submittedName>
</protein>
<dbReference type="InterPro" id="IPR002937">
    <property type="entry name" value="Amino_oxidase"/>
</dbReference>
<dbReference type="PANTHER" id="PTHR42841">
    <property type="entry name" value="AMINE OXIDASE"/>
    <property type="match status" value="1"/>
</dbReference>
<dbReference type="Gene3D" id="3.50.50.60">
    <property type="entry name" value="FAD/NAD(P)-binding domain"/>
    <property type="match status" value="1"/>
</dbReference>
<evidence type="ECO:0000313" key="2">
    <source>
        <dbReference type="EMBL" id="WZW98247.1"/>
    </source>
</evidence>
<dbReference type="RefSeq" id="WP_342372345.1">
    <property type="nucleotide sequence ID" value="NZ_CP115965.1"/>
</dbReference>